<feature type="compositionally biased region" description="Basic and acidic residues" evidence="1">
    <location>
        <begin position="137"/>
        <end position="149"/>
    </location>
</feature>
<protein>
    <recommendedName>
        <fullName evidence="3">Protein kinase domain-containing protein</fullName>
    </recommendedName>
</protein>
<accession>A0ABN8PVB6</accession>
<dbReference type="PROSITE" id="PS50011">
    <property type="entry name" value="PROTEIN_KINASE_DOM"/>
    <property type="match status" value="1"/>
</dbReference>
<dbReference type="Pfam" id="PF07714">
    <property type="entry name" value="PK_Tyr_Ser-Thr"/>
    <property type="match status" value="2"/>
</dbReference>
<sequence>MKEVGTHRNIVSMLGYWIQSPPIMLIMEYVPNGDLLQWLRNKRRQVSLLYFLPGVVVYLTFTLMYGGIITHSFITCKLHLKQYDVTSDIRSNQISRSTRRVFGTVYLKMSWKIVTKQKKSFVCTTLIMKKSWQSDAVERLKPPDPERPKLVSRNLQTKDVLDENLKEENRGRNNEESGKDGGYHSSGTEEIKIDLDDVERGIIINNAPRSEMEPLLSSLEDEDDKEEEQSGDVNTSFLQTEERQGPVTSVMVLPSISIAHFSKEKELTLAEPLRNVDEKINVEKEEGSCEGKEDDEEDISGKEVLCYAWQIAKGMEYLASKGFIHRNLAARNILLGEDKAVKIADFGLLRHANQSEIYEVTSVHKLPMKWMAPEALGSDIFTFKTDVWSLGVVLWELATMGGTPYPGITPMRLCSLLNSGYRMEKPNTCSDEIYKLMMDCWKEDPNERPSFIQLIPILEEMMTEDTPYYYFRLLDQNQPCYREASATNTSKTSTLDTKQ</sequence>
<organism evidence="4 5">
    <name type="scientific">Porites lobata</name>
    <dbReference type="NCBI Taxonomy" id="104759"/>
    <lineage>
        <taxon>Eukaryota</taxon>
        <taxon>Metazoa</taxon>
        <taxon>Cnidaria</taxon>
        <taxon>Anthozoa</taxon>
        <taxon>Hexacorallia</taxon>
        <taxon>Scleractinia</taxon>
        <taxon>Fungiina</taxon>
        <taxon>Poritidae</taxon>
        <taxon>Porites</taxon>
    </lineage>
</organism>
<feature type="compositionally biased region" description="Acidic residues" evidence="1">
    <location>
        <begin position="219"/>
        <end position="230"/>
    </location>
</feature>
<dbReference type="Gene3D" id="1.10.510.10">
    <property type="entry name" value="Transferase(Phosphotransferase) domain 1"/>
    <property type="match status" value="2"/>
</dbReference>
<name>A0ABN8PVB6_9CNID</name>
<dbReference type="EMBL" id="CALNXK010000090">
    <property type="protein sequence ID" value="CAH3151028.1"/>
    <property type="molecule type" value="Genomic_DNA"/>
</dbReference>
<evidence type="ECO:0000256" key="2">
    <source>
        <dbReference type="SAM" id="Phobius"/>
    </source>
</evidence>
<feature type="transmembrane region" description="Helical" evidence="2">
    <location>
        <begin position="48"/>
        <end position="68"/>
    </location>
</feature>
<gene>
    <name evidence="4" type="ORF">PLOB_00048387</name>
</gene>
<dbReference type="SUPFAM" id="SSF56112">
    <property type="entry name" value="Protein kinase-like (PK-like)"/>
    <property type="match status" value="1"/>
</dbReference>
<evidence type="ECO:0000259" key="3">
    <source>
        <dbReference type="PROSITE" id="PS50011"/>
    </source>
</evidence>
<evidence type="ECO:0000313" key="5">
    <source>
        <dbReference type="Proteomes" id="UP001159405"/>
    </source>
</evidence>
<feature type="domain" description="Protein kinase" evidence="3">
    <location>
        <begin position="1"/>
        <end position="469"/>
    </location>
</feature>
<dbReference type="InterPro" id="IPR050122">
    <property type="entry name" value="RTK"/>
</dbReference>
<evidence type="ECO:0000256" key="1">
    <source>
        <dbReference type="SAM" id="MobiDB-lite"/>
    </source>
</evidence>
<dbReference type="Proteomes" id="UP001159405">
    <property type="component" value="Unassembled WGS sequence"/>
</dbReference>
<dbReference type="InterPro" id="IPR011009">
    <property type="entry name" value="Kinase-like_dom_sf"/>
</dbReference>
<feature type="region of interest" description="Disordered" evidence="1">
    <location>
        <begin position="212"/>
        <end position="244"/>
    </location>
</feature>
<dbReference type="PANTHER" id="PTHR24416:SF583">
    <property type="entry name" value="RECEPTOR PROTEIN-TYROSINE KINASE"/>
    <property type="match status" value="1"/>
</dbReference>
<feature type="region of interest" description="Disordered" evidence="1">
    <location>
        <begin position="137"/>
        <end position="191"/>
    </location>
</feature>
<keyword evidence="2" id="KW-0812">Transmembrane</keyword>
<keyword evidence="2" id="KW-1133">Transmembrane helix</keyword>
<dbReference type="PANTHER" id="PTHR24416">
    <property type="entry name" value="TYROSINE-PROTEIN KINASE RECEPTOR"/>
    <property type="match status" value="1"/>
</dbReference>
<dbReference type="InterPro" id="IPR001245">
    <property type="entry name" value="Ser-Thr/Tyr_kinase_cat_dom"/>
</dbReference>
<feature type="compositionally biased region" description="Basic and acidic residues" evidence="1">
    <location>
        <begin position="159"/>
        <end position="191"/>
    </location>
</feature>
<dbReference type="InterPro" id="IPR000719">
    <property type="entry name" value="Prot_kinase_dom"/>
</dbReference>
<dbReference type="CDD" id="cd00192">
    <property type="entry name" value="PTKc"/>
    <property type="match status" value="1"/>
</dbReference>
<evidence type="ECO:0000313" key="4">
    <source>
        <dbReference type="EMBL" id="CAH3151028.1"/>
    </source>
</evidence>
<keyword evidence="2" id="KW-0472">Membrane</keyword>
<proteinExistence type="predicted"/>
<comment type="caution">
    <text evidence="4">The sequence shown here is derived from an EMBL/GenBank/DDBJ whole genome shotgun (WGS) entry which is preliminary data.</text>
</comment>
<keyword evidence="5" id="KW-1185">Reference proteome</keyword>
<reference evidence="4 5" key="1">
    <citation type="submission" date="2022-05" db="EMBL/GenBank/DDBJ databases">
        <authorList>
            <consortium name="Genoscope - CEA"/>
            <person name="William W."/>
        </authorList>
    </citation>
    <scope>NUCLEOTIDE SEQUENCE [LARGE SCALE GENOMIC DNA]</scope>
</reference>